<accession>A0A174NL58</accession>
<evidence type="ECO:0000313" key="2">
    <source>
        <dbReference type="EMBL" id="CUP46725.1"/>
    </source>
</evidence>
<feature type="transmembrane region" description="Helical" evidence="1">
    <location>
        <begin position="361"/>
        <end position="383"/>
    </location>
</feature>
<organism evidence="2 3">
    <name type="scientific">Bacteroides faecis</name>
    <dbReference type="NCBI Taxonomy" id="674529"/>
    <lineage>
        <taxon>Bacteria</taxon>
        <taxon>Pseudomonadati</taxon>
        <taxon>Bacteroidota</taxon>
        <taxon>Bacteroidia</taxon>
        <taxon>Bacteroidales</taxon>
        <taxon>Bacteroidaceae</taxon>
        <taxon>Bacteroides</taxon>
    </lineage>
</organism>
<dbReference type="RefSeq" id="WP_055269755.1">
    <property type="nucleotide sequence ID" value="NZ_CAXKYA010000063.1"/>
</dbReference>
<reference evidence="2 3" key="1">
    <citation type="submission" date="2015-09" db="EMBL/GenBank/DDBJ databases">
        <authorList>
            <consortium name="Pathogen Informatics"/>
        </authorList>
    </citation>
    <scope>NUCLEOTIDE SEQUENCE [LARGE SCALE GENOMIC DNA]</scope>
    <source>
        <strain evidence="2 3">2789STDY5834846</strain>
    </source>
</reference>
<keyword evidence="1" id="KW-1133">Transmembrane helix</keyword>
<evidence type="ECO:0000313" key="3">
    <source>
        <dbReference type="Proteomes" id="UP000095606"/>
    </source>
</evidence>
<gene>
    <name evidence="2" type="primary">yeeR</name>
    <name evidence="2" type="ORF">ERS852461_02634</name>
</gene>
<name>A0A174NL58_9BACE</name>
<proteinExistence type="predicted"/>
<keyword evidence="1" id="KW-0812">Transmembrane</keyword>
<dbReference type="Proteomes" id="UP000095606">
    <property type="component" value="Unassembled WGS sequence"/>
</dbReference>
<keyword evidence="1" id="KW-0472">Membrane</keyword>
<sequence>MKDPKESNIPVDSHIIDPVGAVKITQNIEFDTQLMKAHTKGGLGFMAEDANSLHDRWRHKQVEDIGRNNEKNGADRIVDGVYIQTKYYDTAAKTINSAFDVETGMYRYYQKTDGKPMLLEVPKDQYEQAVNLMREKIKEGKVAGVTDPKEAQTLVKAGCVTFKQARNIAKAGNIDSLLFDAKQSVVSTASSLGISFIINFAILKYKKIDTGDALKISFVESIKTGGSVFISSVLVRQFFKTAMGRGLLTTSTQASKSAVNSVYNYALGKDTIHKFAAVICEKHVTGAAAKNVVIKFFRTNVIVNTTLILINTVPDFIKFMDNRMSWKELTASITKSIVGFAAFTAGFSVASRFPLPVPMKIIIPTLSGILSSLAASDIVFRLLKTDKERKEYNIIQEAIQDLCNDYMIIDEREFDICMEEIQKRDIINEDFITHIKARETDKAQKSYVYTRLKGCFLYVINKREQIIIPTEKQLINELDRIDMSEEDMNQIFINIIK</sequence>
<dbReference type="AlphaFoldDB" id="A0A174NL58"/>
<protein>
    <submittedName>
        <fullName evidence="2">Inner membrane protein yeeR</fullName>
    </submittedName>
</protein>
<feature type="transmembrane region" description="Helical" evidence="1">
    <location>
        <begin position="329"/>
        <end position="349"/>
    </location>
</feature>
<dbReference type="EMBL" id="CZAE01000012">
    <property type="protein sequence ID" value="CUP46725.1"/>
    <property type="molecule type" value="Genomic_DNA"/>
</dbReference>
<evidence type="ECO:0000256" key="1">
    <source>
        <dbReference type="SAM" id="Phobius"/>
    </source>
</evidence>